<dbReference type="PANTHER" id="PTHR21705:SF11">
    <property type="entry name" value="FHIP FAMILY PROTEIN CG3558"/>
    <property type="match status" value="1"/>
</dbReference>
<evidence type="ECO:0000313" key="4">
    <source>
        <dbReference type="EMBL" id="KAK3863727.1"/>
    </source>
</evidence>
<feature type="compositionally biased region" description="Polar residues" evidence="2">
    <location>
        <begin position="131"/>
        <end position="142"/>
    </location>
</feature>
<keyword evidence="5" id="KW-1185">Reference proteome</keyword>
<protein>
    <recommendedName>
        <fullName evidence="3">FHF complex subunit HOOK-interacting protein C-terminal domain-containing protein</fullName>
    </recommendedName>
</protein>
<dbReference type="InterPro" id="IPR045669">
    <property type="entry name" value="FHIP_C"/>
</dbReference>
<feature type="region of interest" description="Disordered" evidence="2">
    <location>
        <begin position="746"/>
        <end position="767"/>
    </location>
</feature>
<dbReference type="AlphaFoldDB" id="A0AAE1EY76"/>
<dbReference type="Pfam" id="PF19314">
    <property type="entry name" value="DUF5917"/>
    <property type="match status" value="1"/>
</dbReference>
<organism evidence="4 5">
    <name type="scientific">Petrolisthes cinctipes</name>
    <name type="common">Flat porcelain crab</name>
    <dbReference type="NCBI Taxonomy" id="88211"/>
    <lineage>
        <taxon>Eukaryota</taxon>
        <taxon>Metazoa</taxon>
        <taxon>Ecdysozoa</taxon>
        <taxon>Arthropoda</taxon>
        <taxon>Crustacea</taxon>
        <taxon>Multicrustacea</taxon>
        <taxon>Malacostraca</taxon>
        <taxon>Eumalacostraca</taxon>
        <taxon>Eucarida</taxon>
        <taxon>Decapoda</taxon>
        <taxon>Pleocyemata</taxon>
        <taxon>Anomura</taxon>
        <taxon>Galatheoidea</taxon>
        <taxon>Porcellanidae</taxon>
        <taxon>Petrolisthes</taxon>
    </lineage>
</organism>
<feature type="region of interest" description="Disordered" evidence="2">
    <location>
        <begin position="676"/>
        <end position="696"/>
    </location>
</feature>
<evidence type="ECO:0000256" key="1">
    <source>
        <dbReference type="ARBA" id="ARBA00024336"/>
    </source>
</evidence>
<accession>A0AAE1EY76</accession>
<dbReference type="EMBL" id="JAWQEG010003954">
    <property type="protein sequence ID" value="KAK3863727.1"/>
    <property type="molecule type" value="Genomic_DNA"/>
</dbReference>
<evidence type="ECO:0000313" key="5">
    <source>
        <dbReference type="Proteomes" id="UP001286313"/>
    </source>
</evidence>
<feature type="region of interest" description="Disordered" evidence="2">
    <location>
        <begin position="131"/>
        <end position="176"/>
    </location>
</feature>
<gene>
    <name evidence="4" type="ORF">Pcinc_030526</name>
</gene>
<dbReference type="Pfam" id="PF19311">
    <property type="entry name" value="KELAA"/>
    <property type="match status" value="1"/>
</dbReference>
<dbReference type="Pfam" id="PF10257">
    <property type="entry name" value="RAI16-like"/>
    <property type="match status" value="1"/>
</dbReference>
<dbReference type="InterPro" id="IPR045668">
    <property type="entry name" value="FHIP_KELAA_motif"/>
</dbReference>
<proteinExistence type="inferred from homology"/>
<dbReference type="InterPro" id="IPR019384">
    <property type="entry name" value="FHIP"/>
</dbReference>
<comment type="caution">
    <text evidence="4">The sequence shown here is derived from an EMBL/GenBank/DDBJ whole genome shotgun (WGS) entry which is preliminary data.</text>
</comment>
<dbReference type="Proteomes" id="UP001286313">
    <property type="component" value="Unassembled WGS sequence"/>
</dbReference>
<evidence type="ECO:0000259" key="3">
    <source>
        <dbReference type="Pfam" id="PF19314"/>
    </source>
</evidence>
<feature type="domain" description="FHF complex subunit HOOK-interacting protein C-terminal" evidence="3">
    <location>
        <begin position="913"/>
        <end position="987"/>
    </location>
</feature>
<dbReference type="PANTHER" id="PTHR21705">
    <property type="entry name" value="RAI16 PROTEIN-RELATED"/>
    <property type="match status" value="1"/>
</dbReference>
<reference evidence="4" key="1">
    <citation type="submission" date="2023-10" db="EMBL/GenBank/DDBJ databases">
        <title>Genome assemblies of two species of porcelain crab, Petrolisthes cinctipes and Petrolisthes manimaculis (Anomura: Porcellanidae).</title>
        <authorList>
            <person name="Angst P."/>
        </authorList>
    </citation>
    <scope>NUCLEOTIDE SEQUENCE</scope>
    <source>
        <strain evidence="4">PB745_01</strain>
        <tissue evidence="4">Gill</tissue>
    </source>
</reference>
<feature type="compositionally biased region" description="Polar residues" evidence="2">
    <location>
        <begin position="679"/>
        <end position="692"/>
    </location>
</feature>
<evidence type="ECO:0000256" key="2">
    <source>
        <dbReference type="SAM" id="MobiDB-lite"/>
    </source>
</evidence>
<sequence>MTHPIKKEPPDQFLADLFVLWTDLIAVSQPHITSQASHNEECGMTSWVRNSPLRVSLGRRRSASPLHDVDPAAAFHSFIKHWQQTCDIFERTQLRGQIFADDVTAVINHLAQMVTLLLVDLKQMLAHGARTQNGKIQKSNNKAVAGETTTTSTTTSHPLAESTTTTTQHSSLPTDVPPNTPIFDHFLGEEILERILDWSLKAGEFVSALKLEQLKVHEQLLSHSRQEILVYKPIIRPLLKLLWSCSGCVHADVEKRLVVLLNQLCVSLMHNQHLLDFFFQFSDEQGPTKFVIFSLLLPYVHRDGGVGQQARDALLLCMALSASHTAVGQYIAQHSNFCPVLAAGLSGLYSMLPRSLTIESEGWHRLTAEDIIDMPQLQLFLNSLEFCNAVVQVAHPLVRKQLVEFLYQGFLVPVLGPALHQGEAAPGEGRVHNSPIFMAVMGEVVAATAYTELCLRTVTEPQLLRVFLAFLLVPPPGPPSLDPPIITLLISRLHSSNTQLCLVTLSLFWTLVELNCEDLMVALVFQYLTPCTHVMLSQRSCLTQPPCPAAASAPHKLLNLTPAICKVENTCNNSETAEAMGCHQTLCTSQPSPSTLPLPHRQRSFSTASTCSTESELLYSDQPTAYSDYLLEARARVAATSLACSQWTWHYDGLHPSPSQAVEMLEVARLSPSMLYPKSRSQSDPMQVQSEDSLPHQAKVRSATLNLSDRTSNKSVTKSVFNGVNDSENLVTRSGQDGILEERGAVASGGERGIGTGGEEENLDSLGESSGYESFNIRASRDSSPVNSSDSYPRSQQAIEPTIEMSQRLTANLRHLTHTLGEDDQEFIESLQRSTTPVDIELTGLEETLCEIDQAFTSFKIYDISSSSNKVYCLEVVGEDGEWDSLPWQNHEPSPTEVTEKTSATELQTRPTIGPFLEALMLRVDQMLNSNIHVNLLATTIISRLASYPTPLLSTLLLDSTIVFQPAVRSLVQVMSGLKQRIDALLTFDDTPLLVEARAWFMMRVIIPRPVPSRPRTPSVSSTASTDTLLRGEGRRRSISRAVSSLFRRAGAAERPHIKESPLEHLPDKSGYRFIKRSVVEPGGGPVSEKQHAARCAVLLQDWLQELAALAQEQTVAVPSLEFKLPSS</sequence>
<comment type="similarity">
    <text evidence="1">Belongs to the FHIP family.</text>
</comment>
<name>A0AAE1EY76_PETCI</name>